<gene>
    <name evidence="1" type="ORF">MCC93_13670</name>
    <name evidence="2" type="ORF">MON37_03390</name>
</gene>
<dbReference type="InterPro" id="IPR015068">
    <property type="entry name" value="DUF1877"/>
</dbReference>
<proteinExistence type="predicted"/>
<dbReference type="Pfam" id="PF08974">
    <property type="entry name" value="DUF1877"/>
    <property type="match status" value="1"/>
</dbReference>
<reference evidence="1 3" key="1">
    <citation type="submission" date="2014-12" db="EMBL/GenBank/DDBJ databases">
        <title>Genome sequence of Morococcus cerebrosus.</title>
        <authorList>
            <person name="Shin S.-K."/>
            <person name="Yi H."/>
        </authorList>
    </citation>
    <scope>NUCLEOTIDE SEQUENCE [LARGE SCALE GENOMIC DNA]</scope>
    <source>
        <strain evidence="1 3">CIP 81.93</strain>
    </source>
</reference>
<name>A0A0C1GM07_9NEIS</name>
<organism evidence="1 3">
    <name type="scientific">Morococcus cerebrosus</name>
    <dbReference type="NCBI Taxonomy" id="1056807"/>
    <lineage>
        <taxon>Bacteria</taxon>
        <taxon>Pseudomonadati</taxon>
        <taxon>Pseudomonadota</taxon>
        <taxon>Betaproteobacteria</taxon>
        <taxon>Neisseriales</taxon>
        <taxon>Neisseriaceae</taxon>
        <taxon>Morococcus</taxon>
    </lineage>
</organism>
<sequence>MDVYAKYAAHPQSGIEQIKASSGTPAAVSEYGAGKLWDALHFVLTGKGSDDADAANPLSKAIIGNILRQDEEAGEHTGWIDDTETAEVAQALNQADFAALLDGKTAADFQNSQIYPDIWSDEKAFAETRTELAQRFQELAAFYQTAAEQHCGVVVRIS</sequence>
<protein>
    <submittedName>
        <fullName evidence="2">YfbM family protein</fullName>
    </submittedName>
</protein>
<keyword evidence="4" id="KW-1185">Reference proteome</keyword>
<dbReference type="EMBL" id="CP094242">
    <property type="protein sequence ID" value="UNV87991.1"/>
    <property type="molecule type" value="Genomic_DNA"/>
</dbReference>
<dbReference type="Gene3D" id="3.40.1760.10">
    <property type="entry name" value="YfbM-like super family"/>
    <property type="match status" value="1"/>
</dbReference>
<reference evidence="2 4" key="2">
    <citation type="submission" date="2022-03" db="EMBL/GenBank/DDBJ databases">
        <title>Genome sequencing of Morococcus cerebrosus.</title>
        <authorList>
            <person name="Baek M.-G."/>
            <person name="Yi H."/>
        </authorList>
    </citation>
    <scope>NUCLEOTIDE SEQUENCE [LARGE SCALE GENOMIC DNA]</scope>
    <source>
        <strain evidence="2 4">CIP 81.93</strain>
    </source>
</reference>
<evidence type="ECO:0000313" key="3">
    <source>
        <dbReference type="Proteomes" id="UP000031390"/>
    </source>
</evidence>
<dbReference type="InterPro" id="IPR035944">
    <property type="entry name" value="YfbM-like_sf"/>
</dbReference>
<dbReference type="Proteomes" id="UP000031390">
    <property type="component" value="Unassembled WGS sequence"/>
</dbReference>
<dbReference type="SUPFAM" id="SSF111069">
    <property type="entry name" value="Hypothetical protein yfbM"/>
    <property type="match status" value="1"/>
</dbReference>
<evidence type="ECO:0000313" key="2">
    <source>
        <dbReference type="EMBL" id="UNV87991.1"/>
    </source>
</evidence>
<dbReference type="EMBL" id="JUFZ01000054">
    <property type="protein sequence ID" value="KIC07435.1"/>
    <property type="molecule type" value="Genomic_DNA"/>
</dbReference>
<accession>A0A0C1GM07</accession>
<evidence type="ECO:0000313" key="1">
    <source>
        <dbReference type="EMBL" id="KIC07435.1"/>
    </source>
</evidence>
<dbReference type="PATRIC" id="fig|1056807.3.peg.1315"/>
<dbReference type="RefSeq" id="WP_039407561.1">
    <property type="nucleotide sequence ID" value="NZ_CP094242.1"/>
</dbReference>
<evidence type="ECO:0000313" key="4">
    <source>
        <dbReference type="Proteomes" id="UP000829504"/>
    </source>
</evidence>
<dbReference type="Proteomes" id="UP000829504">
    <property type="component" value="Chromosome"/>
</dbReference>
<dbReference type="AlphaFoldDB" id="A0A0C1GM07"/>